<dbReference type="GO" id="GO:0005739">
    <property type="term" value="C:mitochondrion"/>
    <property type="evidence" value="ECO:0007669"/>
    <property type="project" value="Ensembl"/>
</dbReference>
<dbReference type="AlphaFoldDB" id="A0A7M4EIX6"/>
<dbReference type="GO" id="GO:0006974">
    <property type="term" value="P:DNA damage response"/>
    <property type="evidence" value="ECO:0007669"/>
    <property type="project" value="Ensembl"/>
</dbReference>
<dbReference type="FunFam" id="3.40.50.300:FF:001523">
    <property type="entry name" value="Helicase (DNA) B"/>
    <property type="match status" value="1"/>
</dbReference>
<dbReference type="Gene3D" id="3.40.50.300">
    <property type="entry name" value="P-loop containing nucleotide triphosphate hydrolases"/>
    <property type="match status" value="2"/>
</dbReference>
<feature type="compositionally biased region" description="Basic and acidic residues" evidence="17">
    <location>
        <begin position="428"/>
        <end position="440"/>
    </location>
</feature>
<organism evidence="20 21">
    <name type="scientific">Crocodylus porosus</name>
    <name type="common">Saltwater crocodile</name>
    <name type="synonym">Estuarine crocodile</name>
    <dbReference type="NCBI Taxonomy" id="8502"/>
    <lineage>
        <taxon>Eukaryota</taxon>
        <taxon>Metazoa</taxon>
        <taxon>Chordata</taxon>
        <taxon>Craniata</taxon>
        <taxon>Vertebrata</taxon>
        <taxon>Euteleostomi</taxon>
        <taxon>Archelosauria</taxon>
        <taxon>Archosauria</taxon>
        <taxon>Crocodylia</taxon>
        <taxon>Longirostres</taxon>
        <taxon>Crocodylidae</taxon>
        <taxon>Crocodylus</taxon>
    </lineage>
</organism>
<dbReference type="InterPro" id="IPR027417">
    <property type="entry name" value="P-loop_NTPase"/>
</dbReference>
<evidence type="ECO:0000256" key="13">
    <source>
        <dbReference type="ARBA" id="ARBA00047995"/>
    </source>
</evidence>
<reference evidence="20" key="2">
    <citation type="submission" date="2025-09" db="UniProtKB">
        <authorList>
            <consortium name="Ensembl"/>
        </authorList>
    </citation>
    <scope>IDENTIFICATION</scope>
</reference>
<dbReference type="GO" id="GO:0006269">
    <property type="term" value="P:DNA replication, synthesis of primer"/>
    <property type="evidence" value="ECO:0007669"/>
    <property type="project" value="Ensembl"/>
</dbReference>
<dbReference type="GO" id="GO:0016787">
    <property type="term" value="F:hydrolase activity"/>
    <property type="evidence" value="ECO:0007669"/>
    <property type="project" value="UniProtKB-KW"/>
</dbReference>
<dbReference type="InterPro" id="IPR050534">
    <property type="entry name" value="Coronavir_polyprotein_1ab"/>
</dbReference>
<keyword evidence="18" id="KW-0472">Membrane</keyword>
<feature type="compositionally biased region" description="Acidic residues" evidence="17">
    <location>
        <begin position="32"/>
        <end position="47"/>
    </location>
</feature>
<dbReference type="InterPro" id="IPR058839">
    <property type="entry name" value="WHD_HELB"/>
</dbReference>
<protein>
    <recommendedName>
        <fullName evidence="16">DNA helicase B</fullName>
        <ecNumber evidence="4">3.6.4.12</ecNumber>
    </recommendedName>
</protein>
<dbReference type="GO" id="GO:0016604">
    <property type="term" value="C:nuclear body"/>
    <property type="evidence" value="ECO:0007669"/>
    <property type="project" value="Ensembl"/>
</dbReference>
<evidence type="ECO:0000313" key="20">
    <source>
        <dbReference type="Ensembl" id="ENSCPRP00005010438.1"/>
    </source>
</evidence>
<dbReference type="GeneID" id="109315530"/>
<keyword evidence="7" id="KW-0597">Phosphoprotein</keyword>
<evidence type="ECO:0000256" key="12">
    <source>
        <dbReference type="ARBA" id="ARBA00023242"/>
    </source>
</evidence>
<keyword evidence="18" id="KW-0812">Transmembrane</keyword>
<keyword evidence="9" id="KW-0378">Hydrolase</keyword>
<reference evidence="20" key="1">
    <citation type="submission" date="2025-08" db="UniProtKB">
        <authorList>
            <consortium name="Ensembl"/>
        </authorList>
    </citation>
    <scope>IDENTIFICATION</scope>
</reference>
<dbReference type="CDD" id="cd18809">
    <property type="entry name" value="SF1_C_RecD"/>
    <property type="match status" value="1"/>
</dbReference>
<keyword evidence="21" id="KW-1185">Reference proteome</keyword>
<dbReference type="GO" id="GO:0005524">
    <property type="term" value="F:ATP binding"/>
    <property type="evidence" value="ECO:0007669"/>
    <property type="project" value="UniProtKB-KW"/>
</dbReference>
<evidence type="ECO:0000313" key="21">
    <source>
        <dbReference type="Proteomes" id="UP000594220"/>
    </source>
</evidence>
<keyword evidence="8" id="KW-0547">Nucleotide-binding</keyword>
<evidence type="ECO:0000256" key="9">
    <source>
        <dbReference type="ARBA" id="ARBA00022801"/>
    </source>
</evidence>
<dbReference type="Ensembl" id="ENSCPRT00005012291.1">
    <property type="protein sequence ID" value="ENSCPRP00005010438.1"/>
    <property type="gene ID" value="ENSCPRG00005007436.1"/>
</dbReference>
<dbReference type="KEGG" id="cpoo:109315530"/>
<accession>A0A7M4EIX6</accession>
<dbReference type="OMA" id="KIKHAWA"/>
<evidence type="ECO:0000256" key="10">
    <source>
        <dbReference type="ARBA" id="ARBA00022806"/>
    </source>
</evidence>
<comment type="subcellular location">
    <subcellularLocation>
        <location evidence="2">Chromosome</location>
    </subcellularLocation>
    <subcellularLocation>
        <location evidence="3">Cytoplasm</location>
    </subcellularLocation>
    <subcellularLocation>
        <location evidence="1">Nucleus</location>
    </subcellularLocation>
</comment>
<evidence type="ECO:0000259" key="19">
    <source>
        <dbReference type="Pfam" id="PF25894"/>
    </source>
</evidence>
<dbReference type="GO" id="GO:0035861">
    <property type="term" value="C:site of double-strand break"/>
    <property type="evidence" value="ECO:0007669"/>
    <property type="project" value="Ensembl"/>
</dbReference>
<dbReference type="GO" id="GO:0017116">
    <property type="term" value="F:single-stranded DNA helicase activity"/>
    <property type="evidence" value="ECO:0007669"/>
    <property type="project" value="Ensembl"/>
</dbReference>
<dbReference type="Pfam" id="PF25894">
    <property type="entry name" value="WHD_HELB"/>
    <property type="match status" value="1"/>
</dbReference>
<name>A0A7M4EIX6_CROPO</name>
<evidence type="ECO:0000256" key="4">
    <source>
        <dbReference type="ARBA" id="ARBA00012551"/>
    </source>
</evidence>
<dbReference type="GO" id="GO:0005662">
    <property type="term" value="C:DNA replication factor A complex"/>
    <property type="evidence" value="ECO:0007669"/>
    <property type="project" value="Ensembl"/>
</dbReference>
<evidence type="ECO:0000256" key="14">
    <source>
        <dbReference type="ARBA" id="ARBA00055511"/>
    </source>
</evidence>
<keyword evidence="10" id="KW-0347">Helicase</keyword>
<keyword evidence="5" id="KW-0158">Chromosome</keyword>
<gene>
    <name evidence="20" type="primary">HELB</name>
</gene>
<evidence type="ECO:0000256" key="11">
    <source>
        <dbReference type="ARBA" id="ARBA00022840"/>
    </source>
</evidence>
<keyword evidence="11" id="KW-0067">ATP-binding</keyword>
<dbReference type="PANTHER" id="PTHR43788">
    <property type="entry name" value="DNA2/NAM7 HELICASE FAMILY MEMBER"/>
    <property type="match status" value="1"/>
</dbReference>
<feature type="transmembrane region" description="Helical" evidence="18">
    <location>
        <begin position="191"/>
        <end position="214"/>
    </location>
</feature>
<dbReference type="CDD" id="cd17933">
    <property type="entry name" value="DEXSc_RecD-like"/>
    <property type="match status" value="1"/>
</dbReference>
<dbReference type="PANTHER" id="PTHR43788:SF6">
    <property type="entry name" value="DNA HELICASE B"/>
    <property type="match status" value="1"/>
</dbReference>
<dbReference type="OrthoDB" id="416437at2759"/>
<dbReference type="GO" id="GO:1903775">
    <property type="term" value="P:regulation of DNA double-strand break processing"/>
    <property type="evidence" value="ECO:0007669"/>
    <property type="project" value="Ensembl"/>
</dbReference>
<proteinExistence type="inferred from homology"/>
<evidence type="ECO:0000256" key="3">
    <source>
        <dbReference type="ARBA" id="ARBA00004496"/>
    </source>
</evidence>
<evidence type="ECO:0000256" key="15">
    <source>
        <dbReference type="ARBA" id="ARBA00061441"/>
    </source>
</evidence>
<dbReference type="GO" id="GO:0044877">
    <property type="term" value="F:protein-containing complex binding"/>
    <property type="evidence" value="ECO:0007669"/>
    <property type="project" value="Ensembl"/>
</dbReference>
<evidence type="ECO:0000256" key="1">
    <source>
        <dbReference type="ARBA" id="ARBA00004123"/>
    </source>
</evidence>
<dbReference type="GeneTree" id="ENSGT00390000006913"/>
<dbReference type="GO" id="GO:0005829">
    <property type="term" value="C:cytosol"/>
    <property type="evidence" value="ECO:0007669"/>
    <property type="project" value="Ensembl"/>
</dbReference>
<comment type="similarity">
    <text evidence="15">Belongs to the RecD family. HELB subfamily.</text>
</comment>
<dbReference type="SUPFAM" id="SSF52540">
    <property type="entry name" value="P-loop containing nucleoside triphosphate hydrolases"/>
    <property type="match status" value="2"/>
</dbReference>
<keyword evidence="12" id="KW-0539">Nucleus</keyword>
<dbReference type="GO" id="GO:0043139">
    <property type="term" value="F:5'-3' DNA helicase activity"/>
    <property type="evidence" value="ECO:0007669"/>
    <property type="project" value="Ensembl"/>
</dbReference>
<evidence type="ECO:0000256" key="6">
    <source>
        <dbReference type="ARBA" id="ARBA00022490"/>
    </source>
</evidence>
<comment type="function">
    <text evidence="14">5'-3' DNA helicase involved in DNA damage response by acting as an inhibitor of DNA end resection. Recruitment to single-stranded DNA (ssDNA) following DNA damage leads to inhibit the nucleases catalyzing resection, such as EXO1, BLM and DNA2, possibly via the 5'-3' ssDNA translocase activity of HELB. As cells approach S phase, DNA end resection is promoted by the nuclear export of HELB following phosphorylation. Acts independently of TP53BP1. Unwinds duplex DNA with 5'-3' polarity. Has single-strand DNA-dependent ATPase and DNA helicase activities. Prefers ATP and dATP as substrates. During S phase, may facilitate cellular recovery from replication stress.</text>
</comment>
<evidence type="ECO:0000256" key="7">
    <source>
        <dbReference type="ARBA" id="ARBA00022553"/>
    </source>
</evidence>
<keyword evidence="18" id="KW-1133">Transmembrane helix</keyword>
<keyword evidence="6" id="KW-0963">Cytoplasm</keyword>
<evidence type="ECO:0000256" key="16">
    <source>
        <dbReference type="ARBA" id="ARBA00072281"/>
    </source>
</evidence>
<dbReference type="Proteomes" id="UP000594220">
    <property type="component" value="Unplaced"/>
</dbReference>
<dbReference type="EC" id="3.6.4.12" evidence="4"/>
<feature type="domain" description="DNA helicase B winged helix" evidence="19">
    <location>
        <begin position="258"/>
        <end position="367"/>
    </location>
</feature>
<sequence length="1096" mass="123836">MARAGEQRGARPGPELWGRLLPPKDEPGLGPDGDEDEEEDEEEEGYEDAVLGEPFLAGPAELSCEGAGQARRAVIIQEETSQKKYAVVGRFPFVGPWWKVNIKVKQVGSKNVAQGYPSYFLQTDIGENQKEVFSLFLKECEVPDDFILAFFNWLPANASLDFRNLEEILDEFQKSKLKGRKNPRETKEFDIFVYVMKSFTGKMVWIALMFPMILEFLPRLLPRYFCKLLEEVDLCRKTEMNGDERENASYGMGRLIALNKILKNEPWKLGFSTITSRELGHFHCEATWGAFCQCEHLLWKIPELQKNALIIYDALKQRCRDTGHTCEDQDELTNLVSKDMPIEHAWQSLKFLKDAMIVVSEKKLIFLAPLYRAEIDIAGSIKHLLADTTWQLHSDVREVLNVSNINKSKARDDDGKVSNDQLCEAEKLKASHIPDSHDNSDNNSISGEQTPDIEPINEAELDLDQVNAVKMICSNPVTIISGKGGCGKTTVVSSLFQYLQKMEKEIEDTCKSFENDQDVSDEWNTFHHCSDKNNVHERKLLNVLLTAPTGRAASLLNEKTHLPAYTLHQIIHSFYAWNSKDTCYPWKFSSVTVLVVDEGSLVSIRLLSAVLKLLCAHAQLAKLIILGDVRQLPSIDPGNVLADMFEALKLRGGSVELRTNHRAESQLIVDNATRISQRKFPVFDARITITGWNENVTMPSSEKKFIFVVLPSEGDSDCLQYAIKTLLEKGPGLQDPKQSQFIAFRRQDCDLINELCCRHYSDHVTRNHKKKLVFQCNDKICCTRNTYLTNLRPRNTKTCTRNSDSDNPKQCDCMACSITKVSGNEQRPRFNLGDGDKDGKRLCNGDIFFITDDVKINGCRLLTISSTYGSEFTLLYKALRRACRIKHAWARTIHTFQGSEEKTIVYVVGNAGRQHWQHVYTAVTRGRCRVYIVAKETQLRKAVTSRNFPRKTRLKQRLKEAFAEASSCPEQTDFLLQSQCRSQEYDTLPGLVSVTQDVPDVSVPAEVDVTKQEKCTVLDEMETGNGQRISAALGSVGRETETPVKLNGCKREGSSTWNSESPLKITLMTAEESPLGTAKLKNLNLGNFTPKALFKN</sequence>
<dbReference type="Pfam" id="PF13604">
    <property type="entry name" value="AAA_30"/>
    <property type="match status" value="1"/>
</dbReference>
<feature type="region of interest" description="Disordered" evidence="17">
    <location>
        <begin position="428"/>
        <end position="453"/>
    </location>
</feature>
<evidence type="ECO:0000256" key="8">
    <source>
        <dbReference type="ARBA" id="ARBA00022741"/>
    </source>
</evidence>
<evidence type="ECO:0000256" key="5">
    <source>
        <dbReference type="ARBA" id="ARBA00022454"/>
    </source>
</evidence>
<dbReference type="CTD" id="92797"/>
<evidence type="ECO:0000256" key="2">
    <source>
        <dbReference type="ARBA" id="ARBA00004286"/>
    </source>
</evidence>
<dbReference type="RefSeq" id="XP_019398817.1">
    <property type="nucleotide sequence ID" value="XM_019543272.1"/>
</dbReference>
<dbReference type="GO" id="GO:2000042">
    <property type="term" value="P:negative regulation of double-strand break repair via homologous recombination"/>
    <property type="evidence" value="ECO:0007669"/>
    <property type="project" value="Ensembl"/>
</dbReference>
<comment type="catalytic activity">
    <reaction evidence="13">
        <text>ATP + H2O = ADP + phosphate + H(+)</text>
        <dbReference type="Rhea" id="RHEA:13065"/>
        <dbReference type="ChEBI" id="CHEBI:15377"/>
        <dbReference type="ChEBI" id="CHEBI:15378"/>
        <dbReference type="ChEBI" id="CHEBI:30616"/>
        <dbReference type="ChEBI" id="CHEBI:43474"/>
        <dbReference type="ChEBI" id="CHEBI:456216"/>
        <dbReference type="EC" id="3.6.4.12"/>
    </reaction>
</comment>
<evidence type="ECO:0000256" key="18">
    <source>
        <dbReference type="SAM" id="Phobius"/>
    </source>
</evidence>
<feature type="region of interest" description="Disordered" evidence="17">
    <location>
        <begin position="1"/>
        <end position="47"/>
    </location>
</feature>
<evidence type="ECO:0000256" key="17">
    <source>
        <dbReference type="SAM" id="MobiDB-lite"/>
    </source>
</evidence>